<dbReference type="EMBL" id="ML122251">
    <property type="protein sequence ID" value="RPD65832.1"/>
    <property type="molecule type" value="Genomic_DNA"/>
</dbReference>
<sequence>MYFLAVKPKTPTILSGETSSVKLPGYELWMTYIENVHILPTRIKVPQFIRAMEETLQAYPHAAGQLLRDGDQWEISLTASSIMVEVEDSGTASLGLDQHPWVVQRNLSRFFRSRVYEPSRYPSDPALIHSQPSSDSVHSLLLIKLTITQEETAIGVSWHHTLGDATVLLRFMQLLSQRYQRDDRPAPALPTPSFTKRFFRSPDDALLEAYSPLMPHLAHACPTADLGQRYAAMNRDTAEVAFNVTTTQLRNLRDLIMKRKALDVRPSSQDCLTAYIVSVINRHSEIPITKITNAASYRAVPGAVESPAVAGNAIYIIPCDLSPGSTLEDSACSIRRSIIRSREPSFVEEYMSVASHLMLSAANAGRSMFFAAPPGHASVNSNVAISWHTAHFGFPTRIRFHTSGINDRYIRVFFSNPDPDYIRRTVEGELAAQIPTVDRPEGSLDVFFAVESRIRDVVHRNITTDLDSPMFPENVIA</sequence>
<evidence type="ECO:0000256" key="1">
    <source>
        <dbReference type="ARBA" id="ARBA00022679"/>
    </source>
</evidence>
<evidence type="ECO:0008006" key="4">
    <source>
        <dbReference type="Google" id="ProtNLM"/>
    </source>
</evidence>
<gene>
    <name evidence="2" type="ORF">L227DRAFT_122129</name>
</gene>
<dbReference type="PANTHER" id="PTHR31642:SF310">
    <property type="entry name" value="FATTY ALCOHOL:CAFFEOYL-COA ACYLTRANSFERASE"/>
    <property type="match status" value="1"/>
</dbReference>
<dbReference type="Gene3D" id="3.30.559.10">
    <property type="entry name" value="Chloramphenicol acetyltransferase-like domain"/>
    <property type="match status" value="2"/>
</dbReference>
<proteinExistence type="predicted"/>
<evidence type="ECO:0000313" key="3">
    <source>
        <dbReference type="Proteomes" id="UP000313359"/>
    </source>
</evidence>
<organism evidence="2 3">
    <name type="scientific">Lentinus tigrinus ALCF2SS1-6</name>
    <dbReference type="NCBI Taxonomy" id="1328759"/>
    <lineage>
        <taxon>Eukaryota</taxon>
        <taxon>Fungi</taxon>
        <taxon>Dikarya</taxon>
        <taxon>Basidiomycota</taxon>
        <taxon>Agaricomycotina</taxon>
        <taxon>Agaricomycetes</taxon>
        <taxon>Polyporales</taxon>
        <taxon>Polyporaceae</taxon>
        <taxon>Lentinus</taxon>
    </lineage>
</organism>
<reference evidence="2" key="1">
    <citation type="journal article" date="2018" name="Genome Biol. Evol.">
        <title>Genomics and development of Lentinus tigrinus, a white-rot wood-decaying mushroom with dimorphic fruiting bodies.</title>
        <authorList>
            <person name="Wu B."/>
            <person name="Xu Z."/>
            <person name="Knudson A."/>
            <person name="Carlson A."/>
            <person name="Chen N."/>
            <person name="Kovaka S."/>
            <person name="LaButti K."/>
            <person name="Lipzen A."/>
            <person name="Pennachio C."/>
            <person name="Riley R."/>
            <person name="Schakwitz W."/>
            <person name="Umezawa K."/>
            <person name="Ohm R.A."/>
            <person name="Grigoriev I.V."/>
            <person name="Nagy L.G."/>
            <person name="Gibbons J."/>
            <person name="Hibbett D."/>
        </authorList>
    </citation>
    <scope>NUCLEOTIDE SEQUENCE [LARGE SCALE GENOMIC DNA]</scope>
    <source>
        <strain evidence="2">ALCF2SS1-6</strain>
    </source>
</reference>
<dbReference type="AlphaFoldDB" id="A0A5C2SPV9"/>
<dbReference type="GO" id="GO:0016747">
    <property type="term" value="F:acyltransferase activity, transferring groups other than amino-acyl groups"/>
    <property type="evidence" value="ECO:0007669"/>
    <property type="project" value="TreeGrafter"/>
</dbReference>
<protein>
    <recommendedName>
        <fullName evidence="4">CoA-dependent acyltransferase</fullName>
    </recommendedName>
</protein>
<dbReference type="PANTHER" id="PTHR31642">
    <property type="entry name" value="TRICHOTHECENE 3-O-ACETYLTRANSFERASE"/>
    <property type="match status" value="1"/>
</dbReference>
<dbReference type="InterPro" id="IPR050317">
    <property type="entry name" value="Plant_Fungal_Acyltransferase"/>
</dbReference>
<dbReference type="OrthoDB" id="1862401at2759"/>
<keyword evidence="1" id="KW-0808">Transferase</keyword>
<accession>A0A5C2SPV9</accession>
<dbReference type="InterPro" id="IPR023213">
    <property type="entry name" value="CAT-like_dom_sf"/>
</dbReference>
<evidence type="ECO:0000313" key="2">
    <source>
        <dbReference type="EMBL" id="RPD65832.1"/>
    </source>
</evidence>
<keyword evidence="3" id="KW-1185">Reference proteome</keyword>
<name>A0A5C2SPV9_9APHY</name>
<dbReference type="Proteomes" id="UP000313359">
    <property type="component" value="Unassembled WGS sequence"/>
</dbReference>